<evidence type="ECO:0000256" key="2">
    <source>
        <dbReference type="ARBA" id="ARBA00009801"/>
    </source>
</evidence>
<gene>
    <name evidence="10" type="ORF">CAUJ_LOCUS13970</name>
</gene>
<feature type="region of interest" description="Disordered" evidence="9">
    <location>
        <begin position="53"/>
        <end position="72"/>
    </location>
</feature>
<dbReference type="Pfam" id="PF04410">
    <property type="entry name" value="Gar1"/>
    <property type="match status" value="1"/>
</dbReference>
<dbReference type="GO" id="GO:0000493">
    <property type="term" value="P:box H/ACA snoRNP assembly"/>
    <property type="evidence" value="ECO:0007669"/>
    <property type="project" value="InterPro"/>
</dbReference>
<dbReference type="PANTHER" id="PTHR31633">
    <property type="entry name" value="H/ACA RIBONUCLEOPROTEIN COMPLEX NON-CORE SUBUNIT NAF1"/>
    <property type="match status" value="1"/>
</dbReference>
<evidence type="ECO:0000256" key="5">
    <source>
        <dbReference type="ARBA" id="ARBA00022552"/>
    </source>
</evidence>
<dbReference type="GO" id="GO:0006364">
    <property type="term" value="P:rRNA processing"/>
    <property type="evidence" value="ECO:0007669"/>
    <property type="project" value="UniProtKB-KW"/>
</dbReference>
<dbReference type="OrthoDB" id="21550at2759"/>
<feature type="compositionally biased region" description="Basic and acidic residues" evidence="9">
    <location>
        <begin position="25"/>
        <end position="36"/>
    </location>
</feature>
<dbReference type="AlphaFoldDB" id="A0A8S1HUZ1"/>
<feature type="compositionally biased region" description="Basic and acidic residues" evidence="9">
    <location>
        <begin position="120"/>
        <end position="129"/>
    </location>
</feature>
<feature type="compositionally biased region" description="Basic and acidic residues" evidence="9">
    <location>
        <begin position="206"/>
        <end position="215"/>
    </location>
</feature>
<evidence type="ECO:0000256" key="8">
    <source>
        <dbReference type="ARBA" id="ARBA00023242"/>
    </source>
</evidence>
<proteinExistence type="inferred from homology"/>
<reference evidence="10" key="1">
    <citation type="submission" date="2020-10" db="EMBL/GenBank/DDBJ databases">
        <authorList>
            <person name="Kikuchi T."/>
        </authorList>
    </citation>
    <scope>NUCLEOTIDE SEQUENCE</scope>
    <source>
        <strain evidence="10">NKZ352</strain>
    </source>
</reference>
<keyword evidence="8" id="KW-0539">Nucleus</keyword>
<dbReference type="Proteomes" id="UP000835052">
    <property type="component" value="Unassembled WGS sequence"/>
</dbReference>
<dbReference type="InterPro" id="IPR007504">
    <property type="entry name" value="H/ACA_rnp_Gar1/Naf1"/>
</dbReference>
<evidence type="ECO:0000256" key="3">
    <source>
        <dbReference type="ARBA" id="ARBA00021438"/>
    </source>
</evidence>
<sequence length="474" mass="53744">MDLQKTEQKITCDNPSDETEVVSSKPEKCSFSKSEEVPNDLLSESLNVQAQFRTESDSHLESSSTNVDKEADIQESIKIDRVPTGSSIFFQEKKTTDKNVETKESSFENIFDEIANQDVQKVERNETRRAPSIASYGGDTESEWDLSDADSDLSEFLLESGAGSDSDAEFDRFVHKSYKYLKKIHNSEYPDGHSSSKRSRPTPKQPKTENVREYEHLPPLEKLTIQCEEKVDIVSFGTVSKIVDCLVIIEPNCTEVLDFDSYLFDEDKKIVGQVFDIFGQVKDPQYAIRFNTAEEASIIPIGLKIFYAPNVDSFSKTPYKGLNLRNIDQLMMNWKRPTNSRKVQPLDPKKPEQREKEIGREIEFLLLARRHLLVKKAILVSIIKEEMNTIISKGVGILIDPENGIGTTDRRKIECIVGISMERLPTTFQSPQPQQNHPKNNQKLPKPPPIRMQSTAVMVALPEGLASRYFLGLS</sequence>
<evidence type="ECO:0000256" key="9">
    <source>
        <dbReference type="SAM" id="MobiDB-lite"/>
    </source>
</evidence>
<dbReference type="GO" id="GO:0005732">
    <property type="term" value="C:sno(s)RNA-containing ribonucleoprotein complex"/>
    <property type="evidence" value="ECO:0007669"/>
    <property type="project" value="InterPro"/>
</dbReference>
<dbReference type="Gene3D" id="2.40.10.230">
    <property type="entry name" value="Probable tRNA pseudouridine synthase domain"/>
    <property type="match status" value="1"/>
</dbReference>
<protein>
    <recommendedName>
        <fullName evidence="3">H/ACA ribonucleoprotein complex non-core subunit NAF1</fullName>
    </recommendedName>
</protein>
<feature type="compositionally biased region" description="Basic and acidic residues" evidence="9">
    <location>
        <begin position="1"/>
        <end position="10"/>
    </location>
</feature>
<dbReference type="GO" id="GO:0043489">
    <property type="term" value="P:RNA stabilization"/>
    <property type="evidence" value="ECO:0007669"/>
    <property type="project" value="UniProtKB-ARBA"/>
</dbReference>
<organism evidence="10 11">
    <name type="scientific">Caenorhabditis auriculariae</name>
    <dbReference type="NCBI Taxonomy" id="2777116"/>
    <lineage>
        <taxon>Eukaryota</taxon>
        <taxon>Metazoa</taxon>
        <taxon>Ecdysozoa</taxon>
        <taxon>Nematoda</taxon>
        <taxon>Chromadorea</taxon>
        <taxon>Rhabditida</taxon>
        <taxon>Rhabditina</taxon>
        <taxon>Rhabditomorpha</taxon>
        <taxon>Rhabditoidea</taxon>
        <taxon>Rhabditidae</taxon>
        <taxon>Peloderinae</taxon>
        <taxon>Caenorhabditis</taxon>
    </lineage>
</organism>
<feature type="compositionally biased region" description="Low complexity" evidence="9">
    <location>
        <begin position="429"/>
        <end position="444"/>
    </location>
</feature>
<name>A0A8S1HUZ1_9PELO</name>
<evidence type="ECO:0000313" key="11">
    <source>
        <dbReference type="Proteomes" id="UP000835052"/>
    </source>
</evidence>
<feature type="region of interest" description="Disordered" evidence="9">
    <location>
        <begin position="187"/>
        <end position="215"/>
    </location>
</feature>
<feature type="region of interest" description="Disordered" evidence="9">
    <location>
        <begin position="119"/>
        <end position="146"/>
    </location>
</feature>
<accession>A0A8S1HUZ1</accession>
<dbReference type="FunFam" id="2.40.10.230:FF:000002">
    <property type="entry name" value="H/ACA ribonucleoprotein complex non-core subunit NAF1"/>
    <property type="match status" value="1"/>
</dbReference>
<dbReference type="GO" id="GO:0005634">
    <property type="term" value="C:nucleus"/>
    <property type="evidence" value="ECO:0007669"/>
    <property type="project" value="UniProtKB-SubCell"/>
</dbReference>
<keyword evidence="4" id="KW-0690">Ribosome biogenesis</keyword>
<keyword evidence="6" id="KW-0597">Phosphoprotein</keyword>
<feature type="region of interest" description="Disordered" evidence="9">
    <location>
        <begin position="427"/>
        <end position="449"/>
    </location>
</feature>
<keyword evidence="7" id="KW-0694">RNA-binding</keyword>
<dbReference type="GO" id="GO:0003723">
    <property type="term" value="F:RNA binding"/>
    <property type="evidence" value="ECO:0007669"/>
    <property type="project" value="UniProtKB-KW"/>
</dbReference>
<dbReference type="EMBL" id="CAJGYM010000114">
    <property type="protein sequence ID" value="CAD6198063.1"/>
    <property type="molecule type" value="Genomic_DNA"/>
</dbReference>
<evidence type="ECO:0000256" key="1">
    <source>
        <dbReference type="ARBA" id="ARBA00004123"/>
    </source>
</evidence>
<comment type="similarity">
    <text evidence="2">Belongs to the NAF1 family.</text>
</comment>
<keyword evidence="11" id="KW-1185">Reference proteome</keyword>
<dbReference type="InterPro" id="IPR009000">
    <property type="entry name" value="Transl_B-barrel_sf"/>
</dbReference>
<dbReference type="InterPro" id="IPR040309">
    <property type="entry name" value="Naf1"/>
</dbReference>
<comment type="caution">
    <text evidence="10">The sequence shown here is derived from an EMBL/GenBank/DDBJ whole genome shotgun (WGS) entry which is preliminary data.</text>
</comment>
<evidence type="ECO:0000313" key="10">
    <source>
        <dbReference type="EMBL" id="CAD6198063.1"/>
    </source>
</evidence>
<dbReference type="PANTHER" id="PTHR31633:SF1">
    <property type="entry name" value="H_ACA RIBONUCLEOPROTEIN COMPLEX NON-CORE SUBUNIT NAF1"/>
    <property type="match status" value="1"/>
</dbReference>
<feature type="region of interest" description="Disordered" evidence="9">
    <location>
        <begin position="1"/>
        <end position="36"/>
    </location>
</feature>
<dbReference type="GO" id="GO:0001522">
    <property type="term" value="P:pseudouridine synthesis"/>
    <property type="evidence" value="ECO:0007669"/>
    <property type="project" value="InterPro"/>
</dbReference>
<keyword evidence="5" id="KW-0698">rRNA processing</keyword>
<evidence type="ECO:0000256" key="6">
    <source>
        <dbReference type="ARBA" id="ARBA00022553"/>
    </source>
</evidence>
<dbReference type="SUPFAM" id="SSF50447">
    <property type="entry name" value="Translation proteins"/>
    <property type="match status" value="1"/>
</dbReference>
<comment type="subcellular location">
    <subcellularLocation>
        <location evidence="1">Nucleus</location>
    </subcellularLocation>
</comment>
<evidence type="ECO:0000256" key="4">
    <source>
        <dbReference type="ARBA" id="ARBA00022517"/>
    </source>
</evidence>
<evidence type="ECO:0000256" key="7">
    <source>
        <dbReference type="ARBA" id="ARBA00022884"/>
    </source>
</evidence>
<dbReference type="InterPro" id="IPR038664">
    <property type="entry name" value="Gar1/Naf1_Cbf5-bd_sf"/>
</dbReference>